<organism evidence="12 13">
    <name type="scientific">Theileria equi strain WA</name>
    <dbReference type="NCBI Taxonomy" id="1537102"/>
    <lineage>
        <taxon>Eukaryota</taxon>
        <taxon>Sar</taxon>
        <taxon>Alveolata</taxon>
        <taxon>Apicomplexa</taxon>
        <taxon>Aconoidasida</taxon>
        <taxon>Piroplasmida</taxon>
        <taxon>Theileriidae</taxon>
        <taxon>Theileria</taxon>
    </lineage>
</organism>
<dbReference type="EC" id="1.18.1.3" evidence="12"/>
<dbReference type="InterPro" id="IPR036922">
    <property type="entry name" value="Rieske_2Fe-2S_sf"/>
</dbReference>
<evidence type="ECO:0000313" key="12">
    <source>
        <dbReference type="EMBL" id="EKX73257.1"/>
    </source>
</evidence>
<dbReference type="PRINTS" id="PR00411">
    <property type="entry name" value="PNDRDTASEI"/>
</dbReference>
<evidence type="ECO:0000256" key="2">
    <source>
        <dbReference type="ARBA" id="ARBA00006442"/>
    </source>
</evidence>
<dbReference type="GO" id="GO:0046872">
    <property type="term" value="F:metal ion binding"/>
    <property type="evidence" value="ECO:0007669"/>
    <property type="project" value="UniProtKB-KW"/>
</dbReference>
<dbReference type="OrthoDB" id="432169at2759"/>
<dbReference type="Gene3D" id="3.50.50.60">
    <property type="entry name" value="FAD/NAD(P)-binding domain"/>
    <property type="match status" value="2"/>
</dbReference>
<sequence length="608" mass="66336">MRLIGRRFFATLRLSPALASRRTQYLSSSYLSGRGKAGSYSSQAFGISASLTFAYACYSSLKSQSFCDGFEKVELGKLVDFQDGESYEVKIRGGKDMVLVSKVRGKLYCTGYACPHSAAAFINGGLTDECLVCPWHNAKFSIEDGTCLNGPCFTGLPTYKVLEEDGKLYAFLPPYPLPASVEMPKEKLSERDSRVFVICGGGAAAHSAAETLRSKGFTGRVLIYSDEVHLPYYRPHLTKSFHESYDKVPTDQALRPLSFYKDNKIEFYGGKAVKTIDTKNNLITLDDGTTVKYDKVLVATGSLSVKLPMTNGMTLTNHFTVRTVDDMKHLAASVKPDQDVVIVGANFIGCELASALKPSGAKLTVLTNMETPMENIIGKRAGSVIGKLLTDNGVKFLPHAAVKEYKIKGSKITDVVLGDGTVLKADCVVEGVGAKVDASLLPTAQLAKNGTIRVDESFRCLGCPDNVFAAGDVVSYPYHLNGDEISIKHWNVALQHGRVAASNMLDKPAKMTMVPFFWSNFFKKGFRFAGVVDGTEEILHEGDVDNLKFVTYYIKDKNIVAMMTMGMDKVGAAMTEAFDKKCLPSYAALKMGAANSQHILDCMHKLRS</sequence>
<dbReference type="RefSeq" id="XP_004832709.1">
    <property type="nucleotide sequence ID" value="XM_004832652.1"/>
</dbReference>
<dbReference type="SUPFAM" id="SSF50022">
    <property type="entry name" value="ISP domain"/>
    <property type="match status" value="1"/>
</dbReference>
<keyword evidence="13" id="KW-1185">Reference proteome</keyword>
<evidence type="ECO:0000256" key="7">
    <source>
        <dbReference type="ARBA" id="ARBA00023002"/>
    </source>
</evidence>
<evidence type="ECO:0000256" key="1">
    <source>
        <dbReference type="ARBA" id="ARBA00001974"/>
    </source>
</evidence>
<dbReference type="PANTHER" id="PTHR43557">
    <property type="entry name" value="APOPTOSIS-INDUCING FACTOR 1"/>
    <property type="match status" value="1"/>
</dbReference>
<dbReference type="InterPro" id="IPR050446">
    <property type="entry name" value="FAD-oxidoreductase/Apoptosis"/>
</dbReference>
<dbReference type="PANTHER" id="PTHR43557:SF2">
    <property type="entry name" value="RIESKE DOMAIN-CONTAINING PROTEIN-RELATED"/>
    <property type="match status" value="1"/>
</dbReference>
<dbReference type="SUPFAM" id="SSF55424">
    <property type="entry name" value="FAD/NAD-linked reductases, dimerisation (C-terminal) domain"/>
    <property type="match status" value="1"/>
</dbReference>
<name>L1LCX0_THEEQ</name>
<dbReference type="Pfam" id="PF00355">
    <property type="entry name" value="Rieske"/>
    <property type="match status" value="1"/>
</dbReference>
<dbReference type="InterPro" id="IPR017941">
    <property type="entry name" value="Rieske_2Fe-2S"/>
</dbReference>
<dbReference type="Pfam" id="PF07992">
    <property type="entry name" value="Pyr_redox_2"/>
    <property type="match status" value="1"/>
</dbReference>
<dbReference type="AlphaFoldDB" id="L1LCX0"/>
<gene>
    <name evidence="12" type="ORF">BEWA_053120</name>
</gene>
<comment type="caution">
    <text evidence="12">The sequence shown here is derived from an EMBL/GenBank/DDBJ whole genome shotgun (WGS) entry which is preliminary data.</text>
</comment>
<evidence type="ECO:0000256" key="3">
    <source>
        <dbReference type="ARBA" id="ARBA00022630"/>
    </source>
</evidence>
<dbReference type="KEGG" id="beq:BEWA_053120"/>
<dbReference type="Proteomes" id="UP000031512">
    <property type="component" value="Unassembled WGS sequence"/>
</dbReference>
<evidence type="ECO:0000256" key="4">
    <source>
        <dbReference type="ARBA" id="ARBA00022714"/>
    </source>
</evidence>
<dbReference type="PROSITE" id="PS50206">
    <property type="entry name" value="RHODANESE_3"/>
    <property type="match status" value="1"/>
</dbReference>
<evidence type="ECO:0000256" key="6">
    <source>
        <dbReference type="ARBA" id="ARBA00022827"/>
    </source>
</evidence>
<keyword evidence="9" id="KW-0411">Iron-sulfur</keyword>
<dbReference type="EMBL" id="ACOU01000003">
    <property type="protein sequence ID" value="EKX73257.1"/>
    <property type="molecule type" value="Genomic_DNA"/>
</dbReference>
<evidence type="ECO:0000259" key="11">
    <source>
        <dbReference type="PROSITE" id="PS51296"/>
    </source>
</evidence>
<dbReference type="eggNOG" id="KOG1336">
    <property type="taxonomic scope" value="Eukaryota"/>
</dbReference>
<comment type="similarity">
    <text evidence="2">Belongs to the FAD-dependent oxidoreductase family.</text>
</comment>
<evidence type="ECO:0000256" key="9">
    <source>
        <dbReference type="ARBA" id="ARBA00023014"/>
    </source>
</evidence>
<feature type="domain" description="Rieske" evidence="11">
    <location>
        <begin position="73"/>
        <end position="170"/>
    </location>
</feature>
<accession>L1LCX0</accession>
<dbReference type="GO" id="GO:0051537">
    <property type="term" value="F:2 iron, 2 sulfur cluster binding"/>
    <property type="evidence" value="ECO:0007669"/>
    <property type="project" value="UniProtKB-KW"/>
</dbReference>
<evidence type="ECO:0000256" key="5">
    <source>
        <dbReference type="ARBA" id="ARBA00022723"/>
    </source>
</evidence>
<dbReference type="InterPro" id="IPR001763">
    <property type="entry name" value="Rhodanese-like_dom"/>
</dbReference>
<dbReference type="SUPFAM" id="SSF51905">
    <property type="entry name" value="FAD/NAD(P)-binding domain"/>
    <property type="match status" value="1"/>
</dbReference>
<dbReference type="PROSITE" id="PS51296">
    <property type="entry name" value="RIESKE"/>
    <property type="match status" value="1"/>
</dbReference>
<dbReference type="Gene3D" id="3.30.390.30">
    <property type="match status" value="1"/>
</dbReference>
<evidence type="ECO:0000256" key="8">
    <source>
        <dbReference type="ARBA" id="ARBA00023004"/>
    </source>
</evidence>
<comment type="cofactor">
    <cofactor evidence="1">
        <name>FAD</name>
        <dbReference type="ChEBI" id="CHEBI:57692"/>
    </cofactor>
</comment>
<evidence type="ECO:0000259" key="10">
    <source>
        <dbReference type="PROSITE" id="PS50206"/>
    </source>
</evidence>
<keyword evidence="3" id="KW-0285">Flavoprotein</keyword>
<proteinExistence type="inferred from homology"/>
<dbReference type="Gene3D" id="2.102.10.10">
    <property type="entry name" value="Rieske [2Fe-2S] iron-sulphur domain"/>
    <property type="match status" value="1"/>
</dbReference>
<dbReference type="InterPro" id="IPR023753">
    <property type="entry name" value="FAD/NAD-binding_dom"/>
</dbReference>
<keyword evidence="6" id="KW-0274">FAD</keyword>
<dbReference type="GeneID" id="15802864"/>
<dbReference type="GO" id="GO:0016651">
    <property type="term" value="F:oxidoreductase activity, acting on NAD(P)H"/>
    <property type="evidence" value="ECO:0007669"/>
    <property type="project" value="TreeGrafter"/>
</dbReference>
<keyword evidence="8" id="KW-0408">Iron</keyword>
<feature type="domain" description="Rhodanese" evidence="10">
    <location>
        <begin position="191"/>
        <end position="233"/>
    </location>
</feature>
<dbReference type="GO" id="GO:0005737">
    <property type="term" value="C:cytoplasm"/>
    <property type="evidence" value="ECO:0007669"/>
    <property type="project" value="TreeGrafter"/>
</dbReference>
<dbReference type="GO" id="GO:0008860">
    <property type="term" value="F:ferredoxin-NAD+ reductase activity"/>
    <property type="evidence" value="ECO:0007669"/>
    <property type="project" value="UniProtKB-EC"/>
</dbReference>
<keyword evidence="4" id="KW-0001">2Fe-2S</keyword>
<dbReference type="InterPro" id="IPR036188">
    <property type="entry name" value="FAD/NAD-bd_sf"/>
</dbReference>
<dbReference type="VEuPathDB" id="PiroplasmaDB:BEWA_053120"/>
<dbReference type="PRINTS" id="PR00368">
    <property type="entry name" value="FADPNR"/>
</dbReference>
<dbReference type="InterPro" id="IPR016156">
    <property type="entry name" value="FAD/NAD-linked_Rdtase_dimer_sf"/>
</dbReference>
<reference evidence="12 13" key="1">
    <citation type="journal article" date="2012" name="BMC Genomics">
        <title>Comparative genomic analysis and phylogenetic position of Theileria equi.</title>
        <authorList>
            <person name="Kappmeyer L.S."/>
            <person name="Thiagarajan M."/>
            <person name="Herndon D.R."/>
            <person name="Ramsay J.D."/>
            <person name="Caler E."/>
            <person name="Djikeng A."/>
            <person name="Gillespie J.J."/>
            <person name="Lau A.O."/>
            <person name="Roalson E.H."/>
            <person name="Silva J.C."/>
            <person name="Silva M.G."/>
            <person name="Suarez C.E."/>
            <person name="Ueti M.W."/>
            <person name="Nene V.M."/>
            <person name="Mealey R.H."/>
            <person name="Knowles D.P."/>
            <person name="Brayton K.A."/>
        </authorList>
    </citation>
    <scope>NUCLEOTIDE SEQUENCE [LARGE SCALE GENOMIC DNA]</scope>
    <source>
        <strain evidence="12 13">WA</strain>
    </source>
</reference>
<evidence type="ECO:0000313" key="13">
    <source>
        <dbReference type="Proteomes" id="UP000031512"/>
    </source>
</evidence>
<keyword evidence="5" id="KW-0479">Metal-binding</keyword>
<protein>
    <submittedName>
        <fullName evidence="12">Ferrodoxin reductase-like protein, putative</fullName>
        <ecNumber evidence="12">1.18.1.3</ecNumber>
    </submittedName>
</protein>
<dbReference type="STRING" id="1537102.L1LCX0"/>
<keyword evidence="7 12" id="KW-0560">Oxidoreductase</keyword>